<evidence type="ECO:0000313" key="6">
    <source>
        <dbReference type="EMBL" id="KAK3506049.1"/>
    </source>
</evidence>
<dbReference type="InterPro" id="IPR013783">
    <property type="entry name" value="Ig-like_fold"/>
</dbReference>
<dbReference type="InterPro" id="IPR003599">
    <property type="entry name" value="Ig_sub"/>
</dbReference>
<evidence type="ECO:0000256" key="4">
    <source>
        <dbReference type="SAM" id="SignalP"/>
    </source>
</evidence>
<dbReference type="SMART" id="SM00409">
    <property type="entry name" value="IG"/>
    <property type="match status" value="2"/>
</dbReference>
<keyword evidence="2" id="KW-1064">Adaptive immunity</keyword>
<evidence type="ECO:0000256" key="1">
    <source>
        <dbReference type="ARBA" id="ARBA00022859"/>
    </source>
</evidence>
<feature type="chain" id="PRO_5042237224" description="Ig-like domain-containing protein" evidence="4">
    <location>
        <begin position="22"/>
        <end position="305"/>
    </location>
</feature>
<keyword evidence="7" id="KW-1185">Reference proteome</keyword>
<comment type="caution">
    <text evidence="6">The sequence shown here is derived from an EMBL/GenBank/DDBJ whole genome shotgun (WGS) entry which is preliminary data.</text>
</comment>
<dbReference type="InterPro" id="IPR036179">
    <property type="entry name" value="Ig-like_dom_sf"/>
</dbReference>
<dbReference type="InterPro" id="IPR013106">
    <property type="entry name" value="Ig_V-set"/>
</dbReference>
<dbReference type="GO" id="GO:0019814">
    <property type="term" value="C:immunoglobulin complex"/>
    <property type="evidence" value="ECO:0007669"/>
    <property type="project" value="UniProtKB-KW"/>
</dbReference>
<dbReference type="FunFam" id="2.60.40.10:FF:001878">
    <property type="entry name" value="Immunoglobulin heavy variable 1-4"/>
    <property type="match status" value="1"/>
</dbReference>
<feature type="domain" description="Ig-like" evidence="5">
    <location>
        <begin position="112"/>
        <end position="202"/>
    </location>
</feature>
<keyword evidence="4" id="KW-0732">Signal</keyword>
<gene>
    <name evidence="6" type="ORF">QTP70_021890</name>
</gene>
<accession>A0AAE0PPW8</accession>
<feature type="signal peptide" evidence="4">
    <location>
        <begin position="1"/>
        <end position="21"/>
    </location>
</feature>
<proteinExistence type="predicted"/>
<evidence type="ECO:0000313" key="7">
    <source>
        <dbReference type="Proteomes" id="UP001274896"/>
    </source>
</evidence>
<dbReference type="EMBL" id="JAUCMX010000199">
    <property type="protein sequence ID" value="KAK3506049.1"/>
    <property type="molecule type" value="Genomic_DNA"/>
</dbReference>
<dbReference type="Gene3D" id="2.60.40.10">
    <property type="entry name" value="Immunoglobulins"/>
    <property type="match status" value="3"/>
</dbReference>
<dbReference type="InterPro" id="IPR050199">
    <property type="entry name" value="IgHV"/>
</dbReference>
<organism evidence="6 7">
    <name type="scientific">Hemibagrus guttatus</name>
    <dbReference type="NCBI Taxonomy" id="175788"/>
    <lineage>
        <taxon>Eukaryota</taxon>
        <taxon>Metazoa</taxon>
        <taxon>Chordata</taxon>
        <taxon>Craniata</taxon>
        <taxon>Vertebrata</taxon>
        <taxon>Euteleostomi</taxon>
        <taxon>Actinopterygii</taxon>
        <taxon>Neopterygii</taxon>
        <taxon>Teleostei</taxon>
        <taxon>Ostariophysi</taxon>
        <taxon>Siluriformes</taxon>
        <taxon>Bagridae</taxon>
        <taxon>Hemibagrus</taxon>
    </lineage>
</organism>
<dbReference type="InterPro" id="IPR007110">
    <property type="entry name" value="Ig-like_dom"/>
</dbReference>
<dbReference type="CDD" id="cd00099">
    <property type="entry name" value="IgV"/>
    <property type="match status" value="1"/>
</dbReference>
<evidence type="ECO:0000256" key="3">
    <source>
        <dbReference type="ARBA" id="ARBA00043265"/>
    </source>
</evidence>
<name>A0AAE0PPW8_9TELE</name>
<dbReference type="Proteomes" id="UP001274896">
    <property type="component" value="Unassembled WGS sequence"/>
</dbReference>
<protein>
    <recommendedName>
        <fullName evidence="5">Ig-like domain-containing protein</fullName>
    </recommendedName>
</protein>
<keyword evidence="1" id="KW-0391">Immunity</keyword>
<dbReference type="PROSITE" id="PS50835">
    <property type="entry name" value="IG_LIKE"/>
    <property type="match status" value="2"/>
</dbReference>
<dbReference type="SUPFAM" id="SSF48726">
    <property type="entry name" value="Immunoglobulin"/>
    <property type="match status" value="3"/>
</dbReference>
<dbReference type="PANTHER" id="PTHR23266">
    <property type="entry name" value="IMMUNOGLOBULIN HEAVY CHAIN"/>
    <property type="match status" value="1"/>
</dbReference>
<evidence type="ECO:0000259" key="5">
    <source>
        <dbReference type="PROSITE" id="PS50835"/>
    </source>
</evidence>
<dbReference type="GO" id="GO:0005576">
    <property type="term" value="C:extracellular region"/>
    <property type="evidence" value="ECO:0007669"/>
    <property type="project" value="UniProtKB-ARBA"/>
</dbReference>
<sequence>MGLGSVFIYFTLAIFIQYSCSQILIESDPVIIKPDQSHKLTCTASGFNFGDYNMAWIRQAPGKGLEWVAYISNGGGTIYYSSAVKGRFTISRDNNVRCISLTSSPDEVKPPGASVKLSCQISGYALTSYGTGWIKQTPGKGLEWIGIIWGGGSINYGASFKTRFSISRDTSNNVLYLDISSLVSEDTTVYYCAKTDTAVQLSARDSYGQSLTSSASVVKKPGESVTLSCTVSGLSLSWLHWIRQKPGQGLEWIGRIDDGTGTVFAQSLQGQFSITKDTNKNMLYLEVKSLKAEDTAVYYCARDSH</sequence>
<feature type="domain" description="Ig-like" evidence="5">
    <location>
        <begin position="222"/>
        <end position="305"/>
    </location>
</feature>
<dbReference type="AlphaFoldDB" id="A0AAE0PPW8"/>
<keyword evidence="3" id="KW-1280">Immunoglobulin</keyword>
<dbReference type="Pfam" id="PF07686">
    <property type="entry name" value="V-set"/>
    <property type="match status" value="2"/>
</dbReference>
<dbReference type="FunFam" id="2.60.40.10:FF:001594">
    <property type="entry name" value="Immunoglobulin heavy variable 9-4"/>
    <property type="match status" value="1"/>
</dbReference>
<dbReference type="GO" id="GO:0002250">
    <property type="term" value="P:adaptive immune response"/>
    <property type="evidence" value="ECO:0007669"/>
    <property type="project" value="UniProtKB-KW"/>
</dbReference>
<reference evidence="6" key="1">
    <citation type="submission" date="2023-06" db="EMBL/GenBank/DDBJ databases">
        <title>Male Hemibagrus guttatus genome.</title>
        <authorList>
            <person name="Bian C."/>
        </authorList>
    </citation>
    <scope>NUCLEOTIDE SEQUENCE</scope>
    <source>
        <strain evidence="6">Male_cb2023</strain>
        <tissue evidence="6">Muscle</tissue>
    </source>
</reference>
<evidence type="ECO:0000256" key="2">
    <source>
        <dbReference type="ARBA" id="ARBA00023130"/>
    </source>
</evidence>
<dbReference type="SMART" id="SM00406">
    <property type="entry name" value="IGv"/>
    <property type="match status" value="3"/>
</dbReference>